<sequence>MPTQLKIEDILEPFHQLELLGEGCNTSASDPEDQSGPRLEIGIASDEDLPAKKQGDQSRLQVQPTACQTGEQAHQKFAGILKPFSVCFLKGTPQKTTTSALDSTLLTRASAN</sequence>
<evidence type="ECO:0000313" key="2">
    <source>
        <dbReference type="EMBL" id="KAF6024633.1"/>
    </source>
</evidence>
<reference evidence="2" key="1">
    <citation type="submission" date="2020-06" db="EMBL/GenBank/DDBJ databases">
        <title>Draft genome of Bugula neritina, a colonial animal packing powerful symbionts and potential medicines.</title>
        <authorList>
            <person name="Rayko M."/>
        </authorList>
    </citation>
    <scope>NUCLEOTIDE SEQUENCE [LARGE SCALE GENOMIC DNA]</scope>
    <source>
        <strain evidence="2">Kwan_BN1</strain>
    </source>
</reference>
<organism evidence="2 3">
    <name type="scientific">Bugula neritina</name>
    <name type="common">Brown bryozoan</name>
    <name type="synonym">Sertularia neritina</name>
    <dbReference type="NCBI Taxonomy" id="10212"/>
    <lineage>
        <taxon>Eukaryota</taxon>
        <taxon>Metazoa</taxon>
        <taxon>Spiralia</taxon>
        <taxon>Lophotrochozoa</taxon>
        <taxon>Bryozoa</taxon>
        <taxon>Gymnolaemata</taxon>
        <taxon>Cheilostomatida</taxon>
        <taxon>Flustrina</taxon>
        <taxon>Buguloidea</taxon>
        <taxon>Bugulidae</taxon>
        <taxon>Bugula</taxon>
    </lineage>
</organism>
<evidence type="ECO:0000256" key="1">
    <source>
        <dbReference type="SAM" id="MobiDB-lite"/>
    </source>
</evidence>
<gene>
    <name evidence="2" type="ORF">EB796_017077</name>
</gene>
<dbReference type="AlphaFoldDB" id="A0A7J7JFN0"/>
<name>A0A7J7JFN0_BUGNE</name>
<keyword evidence="3" id="KW-1185">Reference proteome</keyword>
<feature type="region of interest" description="Disordered" evidence="1">
    <location>
        <begin position="22"/>
        <end position="65"/>
    </location>
</feature>
<dbReference type="EMBL" id="VXIV02002554">
    <property type="protein sequence ID" value="KAF6024633.1"/>
    <property type="molecule type" value="Genomic_DNA"/>
</dbReference>
<evidence type="ECO:0000313" key="3">
    <source>
        <dbReference type="Proteomes" id="UP000593567"/>
    </source>
</evidence>
<comment type="caution">
    <text evidence="2">The sequence shown here is derived from an EMBL/GenBank/DDBJ whole genome shotgun (WGS) entry which is preliminary data.</text>
</comment>
<dbReference type="Proteomes" id="UP000593567">
    <property type="component" value="Unassembled WGS sequence"/>
</dbReference>
<accession>A0A7J7JFN0</accession>
<proteinExistence type="predicted"/>
<protein>
    <submittedName>
        <fullName evidence="2">Uncharacterized protein</fullName>
    </submittedName>
</protein>